<sequence length="51" mass="5938">MFCVLKIRPEHLGRFFCPFHSAPKEKMGHLIDPKNLPDLLQVCIFVTQTQI</sequence>
<dbReference type="Proteomes" id="UP000010953">
    <property type="component" value="Unassembled WGS sequence"/>
</dbReference>
<accession>M7X1M7</accession>
<organism evidence="1 2">
    <name type="scientific">Mariniradius saccharolyticus AK6</name>
    <dbReference type="NCBI Taxonomy" id="1239962"/>
    <lineage>
        <taxon>Bacteria</taxon>
        <taxon>Pseudomonadati</taxon>
        <taxon>Bacteroidota</taxon>
        <taxon>Cytophagia</taxon>
        <taxon>Cytophagales</taxon>
        <taxon>Cyclobacteriaceae</taxon>
        <taxon>Mariniradius</taxon>
    </lineage>
</organism>
<dbReference type="EMBL" id="AMZY02000020">
    <property type="protein sequence ID" value="EMS31375.1"/>
    <property type="molecule type" value="Genomic_DNA"/>
</dbReference>
<evidence type="ECO:0000313" key="2">
    <source>
        <dbReference type="Proteomes" id="UP000010953"/>
    </source>
</evidence>
<dbReference type="STRING" id="1239962.C943_02522"/>
<evidence type="ECO:0000313" key="1">
    <source>
        <dbReference type="EMBL" id="EMS31375.1"/>
    </source>
</evidence>
<proteinExistence type="predicted"/>
<reference evidence="1" key="1">
    <citation type="submission" date="2013-01" db="EMBL/GenBank/DDBJ databases">
        <title>Genome assembly of Mariniradius saccharolyticus AK6.</title>
        <authorList>
            <person name="Vaidya B."/>
            <person name="Khatri I."/>
            <person name="Tanuku N.R.S."/>
            <person name="Subramanian S."/>
            <person name="Pinnaka A."/>
        </authorList>
    </citation>
    <scope>NUCLEOTIDE SEQUENCE [LARGE SCALE GENOMIC DNA]</scope>
    <source>
        <strain evidence="1">AK6</strain>
    </source>
</reference>
<name>M7X1M7_9BACT</name>
<protein>
    <submittedName>
        <fullName evidence="1">Uncharacterized protein</fullName>
    </submittedName>
</protein>
<dbReference type="AlphaFoldDB" id="M7X1M7"/>
<gene>
    <name evidence="1" type="ORF">C943_02522</name>
</gene>
<dbReference type="InParanoid" id="M7X1M7"/>
<keyword evidence="2" id="KW-1185">Reference proteome</keyword>
<comment type="caution">
    <text evidence="1">The sequence shown here is derived from an EMBL/GenBank/DDBJ whole genome shotgun (WGS) entry which is preliminary data.</text>
</comment>